<dbReference type="HOGENOM" id="CLU_068030_1_0_5"/>
<organism evidence="1 2">
    <name type="scientific">Sphingomonas sanxanigenens DSM 19645 = NX02</name>
    <dbReference type="NCBI Taxonomy" id="1123269"/>
    <lineage>
        <taxon>Bacteria</taxon>
        <taxon>Pseudomonadati</taxon>
        <taxon>Pseudomonadota</taxon>
        <taxon>Alphaproteobacteria</taxon>
        <taxon>Sphingomonadales</taxon>
        <taxon>Sphingomonadaceae</taxon>
        <taxon>Sphingomonas</taxon>
    </lineage>
</organism>
<keyword evidence="2" id="KW-1185">Reference proteome</keyword>
<proteinExistence type="predicted"/>
<dbReference type="eggNOG" id="COG3063">
    <property type="taxonomic scope" value="Bacteria"/>
</dbReference>
<dbReference type="KEGG" id="ssan:NX02_24380"/>
<dbReference type="EMBL" id="CP006644">
    <property type="protein sequence ID" value="AHE56483.1"/>
    <property type="molecule type" value="Genomic_DNA"/>
</dbReference>
<dbReference type="PATRIC" id="fig|1123269.5.peg.4774"/>
<dbReference type="STRING" id="1123269.NX02_24380"/>
<dbReference type="AlphaFoldDB" id="W0AJP3"/>
<dbReference type="InterPro" id="IPR019734">
    <property type="entry name" value="TPR_rpt"/>
</dbReference>
<accession>W0AJP3</accession>
<dbReference type="SUPFAM" id="SSF48452">
    <property type="entry name" value="TPR-like"/>
    <property type="match status" value="1"/>
</dbReference>
<dbReference type="RefSeq" id="WP_025294593.1">
    <property type="nucleotide sequence ID" value="NZ_CP006644.1"/>
</dbReference>
<dbReference type="Proteomes" id="UP000018851">
    <property type="component" value="Chromosome"/>
</dbReference>
<protein>
    <submittedName>
        <fullName evidence="1">Uncharacterized protein</fullName>
    </submittedName>
</protein>
<dbReference type="Pfam" id="PF13432">
    <property type="entry name" value="TPR_16"/>
    <property type="match status" value="2"/>
</dbReference>
<reference evidence="1 2" key="1">
    <citation type="submission" date="2013-07" db="EMBL/GenBank/DDBJ databases">
        <title>Completed genome of Sphingomonas sanxanigenens NX02.</title>
        <authorList>
            <person name="Ma T."/>
            <person name="Huang H."/>
            <person name="Wu M."/>
            <person name="Li X."/>
            <person name="Li G."/>
        </authorList>
    </citation>
    <scope>NUCLEOTIDE SEQUENCE [LARGE SCALE GENOMIC DNA]</scope>
    <source>
        <strain evidence="1 2">NX02</strain>
    </source>
</reference>
<evidence type="ECO:0000313" key="1">
    <source>
        <dbReference type="EMBL" id="AHE56483.1"/>
    </source>
</evidence>
<dbReference type="Gene3D" id="1.25.40.10">
    <property type="entry name" value="Tetratricopeptide repeat domain"/>
    <property type="match status" value="2"/>
</dbReference>
<name>W0AJP3_9SPHN</name>
<evidence type="ECO:0000313" key="2">
    <source>
        <dbReference type="Proteomes" id="UP000018851"/>
    </source>
</evidence>
<dbReference type="OrthoDB" id="7566477at2"/>
<sequence>MILFPLLLLAQAAAPAEDAPLPSLSARENAERFERCADLAIDEPQRAIDEASAWRMSGGSFAARQCLGLAYAQLERWVPAATAFEQAAHEAEVARDGAAANLWLQAGNAQLAAGNAEKAQSAFSAALGTGALQGLSRGEAHLDRARAMVALGNTAGARTDIDRALEFAPADPLAWLLSATLARRMNDLPRAQKDIGEAVKRAPDDASVAYEAGVIALKSGAEDAARAAWKGAIAAQPGSPAAKASEQALTQLDGGVAQPVAAKPVQPAAAKPAPSGR</sequence>
<dbReference type="SMART" id="SM00028">
    <property type="entry name" value="TPR"/>
    <property type="match status" value="5"/>
</dbReference>
<gene>
    <name evidence="1" type="ORF">NX02_24380</name>
</gene>
<dbReference type="InterPro" id="IPR011990">
    <property type="entry name" value="TPR-like_helical_dom_sf"/>
</dbReference>